<dbReference type="EMBL" id="CP041046">
    <property type="protein sequence ID" value="QDE38901.1"/>
    <property type="molecule type" value="Genomic_DNA"/>
</dbReference>
<keyword evidence="1" id="KW-0812">Transmembrane</keyword>
<feature type="transmembrane region" description="Helical" evidence="1">
    <location>
        <begin position="55"/>
        <end position="73"/>
    </location>
</feature>
<dbReference type="AlphaFoldDB" id="A0A4Y5Z119"/>
<evidence type="ECO:0000313" key="2">
    <source>
        <dbReference type="EMBL" id="QDE38901.1"/>
    </source>
</evidence>
<name>A0A4Y5Z119_9GAMM</name>
<dbReference type="KEGG" id="lpy:FIV34_06650"/>
<dbReference type="OrthoDB" id="6495591at2"/>
<dbReference type="RefSeq" id="WP_139980871.1">
    <property type="nucleotide sequence ID" value="NZ_CP041046.1"/>
</dbReference>
<keyword evidence="3" id="KW-1185">Reference proteome</keyword>
<sequence>MVSASGIAPGRLVSRHGRTRGHAVVLGVAALLLVLGVGLPLAVAGGGQLSAHPTITTVGALLCVAGLLAAVAWKAMEPRTVLALHDRGVVVLHTRTKKQDFVPFAAMGDLYLYRTGHQGGLINALAFRRDALAPWVDVLDNVGDAFRLRGAIIEGQLRERGPLTLRALEAGEGIVFHTVSDEERQARRDGRSVPNVEAKPFLLSPLGVEFEDRLIPIADIASVDEGTTSGSLRLLDDKGNTLWGVHYLSLFSADLFIVLMRTLIEARQYGLGGVTSNKPY</sequence>
<reference evidence="2 3" key="1">
    <citation type="submission" date="2019-06" db="EMBL/GenBank/DDBJ databases">
        <title>A complete genome sequence for Luteibacter pinisoli MAH-14.</title>
        <authorList>
            <person name="Baltrus D.A."/>
        </authorList>
    </citation>
    <scope>NUCLEOTIDE SEQUENCE [LARGE SCALE GENOMIC DNA]</scope>
    <source>
        <strain evidence="2 3">MAH-14</strain>
    </source>
</reference>
<dbReference type="Proteomes" id="UP000316093">
    <property type="component" value="Chromosome"/>
</dbReference>
<accession>A0A4Y5Z119</accession>
<evidence type="ECO:0000313" key="3">
    <source>
        <dbReference type="Proteomes" id="UP000316093"/>
    </source>
</evidence>
<gene>
    <name evidence="2" type="ORF">FIV34_06650</name>
</gene>
<evidence type="ECO:0000256" key="1">
    <source>
        <dbReference type="SAM" id="Phobius"/>
    </source>
</evidence>
<organism evidence="2 3">
    <name type="scientific">Luteibacter pinisoli</name>
    <dbReference type="NCBI Taxonomy" id="2589080"/>
    <lineage>
        <taxon>Bacteria</taxon>
        <taxon>Pseudomonadati</taxon>
        <taxon>Pseudomonadota</taxon>
        <taxon>Gammaproteobacteria</taxon>
        <taxon>Lysobacterales</taxon>
        <taxon>Rhodanobacteraceae</taxon>
        <taxon>Luteibacter</taxon>
    </lineage>
</organism>
<protein>
    <submittedName>
        <fullName evidence="2">Uncharacterized protein</fullName>
    </submittedName>
</protein>
<proteinExistence type="predicted"/>
<keyword evidence="1" id="KW-1133">Transmembrane helix</keyword>
<keyword evidence="1" id="KW-0472">Membrane</keyword>
<feature type="transmembrane region" description="Helical" evidence="1">
    <location>
        <begin position="21"/>
        <end position="43"/>
    </location>
</feature>